<evidence type="ECO:0000259" key="10">
    <source>
        <dbReference type="Pfam" id="PF25137"/>
    </source>
</evidence>
<dbReference type="Pfam" id="PF25137">
    <property type="entry name" value="ADH_Fe_C"/>
    <property type="match status" value="1"/>
</dbReference>
<dbReference type="InterPro" id="IPR039697">
    <property type="entry name" value="Alcohol_dehydrogenase_Fe"/>
</dbReference>
<comment type="catalytic activity">
    <reaction evidence="5">
        <text>a secondary alcohol + NAD(+) = a ketone + NADH + H(+)</text>
        <dbReference type="Rhea" id="RHEA:10740"/>
        <dbReference type="ChEBI" id="CHEBI:15378"/>
        <dbReference type="ChEBI" id="CHEBI:17087"/>
        <dbReference type="ChEBI" id="CHEBI:35681"/>
        <dbReference type="ChEBI" id="CHEBI:57540"/>
        <dbReference type="ChEBI" id="CHEBI:57945"/>
        <dbReference type="EC" id="1.1.1.1"/>
    </reaction>
</comment>
<evidence type="ECO:0000256" key="5">
    <source>
        <dbReference type="ARBA" id="ARBA00049164"/>
    </source>
</evidence>
<evidence type="ECO:0000256" key="1">
    <source>
        <dbReference type="ARBA" id="ARBA00001962"/>
    </source>
</evidence>
<dbReference type="AlphaFoldDB" id="A0A4R2GL79"/>
<evidence type="ECO:0000256" key="6">
    <source>
        <dbReference type="ARBA" id="ARBA00049243"/>
    </source>
</evidence>
<dbReference type="PANTHER" id="PTHR11496">
    <property type="entry name" value="ALCOHOL DEHYDROGENASE"/>
    <property type="match status" value="1"/>
</dbReference>
<evidence type="ECO:0000313" key="11">
    <source>
        <dbReference type="EMBL" id="TCO09492.1"/>
    </source>
</evidence>
<feature type="domain" description="Fe-containing alcohol dehydrogenase-like C-terminal" evidence="10">
    <location>
        <begin position="188"/>
        <end position="384"/>
    </location>
</feature>
<comment type="caution">
    <text evidence="11">The sequence shown here is derived from an EMBL/GenBank/DDBJ whole genome shotgun (WGS) entry which is preliminary data.</text>
</comment>
<feature type="domain" description="Alcohol dehydrogenase iron-type/glycerol dehydrogenase GldA" evidence="9">
    <location>
        <begin position="13"/>
        <end position="176"/>
    </location>
</feature>
<evidence type="ECO:0000256" key="8">
    <source>
        <dbReference type="ARBA" id="ARBA00076680"/>
    </source>
</evidence>
<keyword evidence="4" id="KW-0520">NAD</keyword>
<dbReference type="FunFam" id="3.40.50.1970:FF:000003">
    <property type="entry name" value="Alcohol dehydrogenase, iron-containing"/>
    <property type="match status" value="1"/>
</dbReference>
<dbReference type="SUPFAM" id="SSF56796">
    <property type="entry name" value="Dehydroquinate synthase-like"/>
    <property type="match status" value="1"/>
</dbReference>
<dbReference type="Pfam" id="PF00465">
    <property type="entry name" value="Fe-ADH"/>
    <property type="match status" value="1"/>
</dbReference>
<dbReference type="CDD" id="cd08193">
    <property type="entry name" value="HVD"/>
    <property type="match status" value="1"/>
</dbReference>
<sequence>MKAFDFKTVSNIHVEFGGVDRFGERLADWLPATKALVVTDHFLHQSGLIDGLKASLRRSGYPVAVFDSVEADPAEEIVRACRDLAVAEQAGVIIGVGGGSSMDVAKVVAALAKSSQEIAAAYGIGNLQGDRLPLIQIPTTAGTGSEVTGISILTTGENTKMGIVADQLYADRVLLDARLTLGLPKLHTAATGIDAMVHAIEAYTSVHLKNPISDMLAREALRLLSSNLLAVCADGNNIAAREAMLLGAMFAGQSFANAPVAAVHALAYPLGGQFHIPHGLSNALMLGPVLEFNVSGAAQLYAELGDVLGVSRSGHADVDARAFISRLLVLVNGSGAPRRLRDVGVPADSLPALARDAIKQTRLLQNNPVRLDEGDILTIYERAY</sequence>
<dbReference type="InterPro" id="IPR001670">
    <property type="entry name" value="ADH_Fe/GldA"/>
</dbReference>
<dbReference type="PROSITE" id="PS00913">
    <property type="entry name" value="ADH_IRON_1"/>
    <property type="match status" value="1"/>
</dbReference>
<dbReference type="Gene3D" id="3.40.50.1970">
    <property type="match status" value="1"/>
</dbReference>
<dbReference type="GO" id="GO:0004022">
    <property type="term" value="F:alcohol dehydrogenase (NAD+) activity"/>
    <property type="evidence" value="ECO:0007669"/>
    <property type="project" value="UniProtKB-EC"/>
</dbReference>
<dbReference type="InterPro" id="IPR018211">
    <property type="entry name" value="ADH_Fe_CS"/>
</dbReference>
<dbReference type="RefSeq" id="WP_376884646.1">
    <property type="nucleotide sequence ID" value="NZ_JBHUNN010000002.1"/>
</dbReference>
<name>A0A4R2GL79_9HYPH</name>
<comment type="catalytic activity">
    <reaction evidence="6">
        <text>a primary alcohol + NAD(+) = an aldehyde + NADH + H(+)</text>
        <dbReference type="Rhea" id="RHEA:10736"/>
        <dbReference type="ChEBI" id="CHEBI:15378"/>
        <dbReference type="ChEBI" id="CHEBI:15734"/>
        <dbReference type="ChEBI" id="CHEBI:17478"/>
        <dbReference type="ChEBI" id="CHEBI:57540"/>
        <dbReference type="ChEBI" id="CHEBI:57945"/>
        <dbReference type="EC" id="1.1.1.1"/>
    </reaction>
</comment>
<dbReference type="Gene3D" id="1.20.1090.10">
    <property type="entry name" value="Dehydroquinate synthase-like - alpha domain"/>
    <property type="match status" value="1"/>
</dbReference>
<dbReference type="Proteomes" id="UP000294881">
    <property type="component" value="Unassembled WGS sequence"/>
</dbReference>
<comment type="similarity">
    <text evidence="2">Belongs to the iron-containing alcohol dehydrogenase family.</text>
</comment>
<dbReference type="FunFam" id="1.20.1090.10:FF:000001">
    <property type="entry name" value="Aldehyde-alcohol dehydrogenase"/>
    <property type="match status" value="1"/>
</dbReference>
<dbReference type="EMBL" id="SLWL01000017">
    <property type="protein sequence ID" value="TCO09492.1"/>
    <property type="molecule type" value="Genomic_DNA"/>
</dbReference>
<accession>A0A4R2GL79</accession>
<gene>
    <name evidence="11" type="ORF">EV666_11715</name>
</gene>
<evidence type="ECO:0000256" key="4">
    <source>
        <dbReference type="ARBA" id="ARBA00023027"/>
    </source>
</evidence>
<evidence type="ECO:0000256" key="3">
    <source>
        <dbReference type="ARBA" id="ARBA00023002"/>
    </source>
</evidence>
<comment type="cofactor">
    <cofactor evidence="1">
        <name>Fe cation</name>
        <dbReference type="ChEBI" id="CHEBI:24875"/>
    </cofactor>
</comment>
<evidence type="ECO:0000256" key="7">
    <source>
        <dbReference type="ARBA" id="ARBA00074848"/>
    </source>
</evidence>
<keyword evidence="12" id="KW-1185">Reference proteome</keyword>
<evidence type="ECO:0000313" key="12">
    <source>
        <dbReference type="Proteomes" id="UP000294881"/>
    </source>
</evidence>
<protein>
    <recommendedName>
        <fullName evidence="7">Alcohol dehydrogenase 2</fullName>
    </recommendedName>
    <alternativeName>
        <fullName evidence="8">Alcohol dehydrogenase II</fullName>
    </alternativeName>
</protein>
<proteinExistence type="inferred from homology"/>
<evidence type="ECO:0000256" key="2">
    <source>
        <dbReference type="ARBA" id="ARBA00007358"/>
    </source>
</evidence>
<evidence type="ECO:0000259" key="9">
    <source>
        <dbReference type="Pfam" id="PF00465"/>
    </source>
</evidence>
<dbReference type="PANTHER" id="PTHR11496:SF102">
    <property type="entry name" value="ALCOHOL DEHYDROGENASE 4"/>
    <property type="match status" value="1"/>
</dbReference>
<organism evidence="11 12">
    <name type="scientific">Camelimonas lactis</name>
    <dbReference type="NCBI Taxonomy" id="659006"/>
    <lineage>
        <taxon>Bacteria</taxon>
        <taxon>Pseudomonadati</taxon>
        <taxon>Pseudomonadota</taxon>
        <taxon>Alphaproteobacteria</taxon>
        <taxon>Hyphomicrobiales</taxon>
        <taxon>Chelatococcaceae</taxon>
        <taxon>Camelimonas</taxon>
    </lineage>
</organism>
<dbReference type="InterPro" id="IPR056798">
    <property type="entry name" value="ADH_Fe_C"/>
</dbReference>
<keyword evidence="3" id="KW-0560">Oxidoreductase</keyword>
<dbReference type="GO" id="GO:0046872">
    <property type="term" value="F:metal ion binding"/>
    <property type="evidence" value="ECO:0007669"/>
    <property type="project" value="InterPro"/>
</dbReference>
<reference evidence="11 12" key="1">
    <citation type="submission" date="2019-03" db="EMBL/GenBank/DDBJ databases">
        <title>Genomic Encyclopedia of Type Strains, Phase IV (KMG-IV): sequencing the most valuable type-strain genomes for metagenomic binning, comparative biology and taxonomic classification.</title>
        <authorList>
            <person name="Goeker M."/>
        </authorList>
    </citation>
    <scope>NUCLEOTIDE SEQUENCE [LARGE SCALE GENOMIC DNA]</scope>
    <source>
        <strain evidence="11 12">DSM 22958</strain>
    </source>
</reference>